<dbReference type="GO" id="GO:0005886">
    <property type="term" value="C:plasma membrane"/>
    <property type="evidence" value="ECO:0007669"/>
    <property type="project" value="UniProtKB-SubCell"/>
</dbReference>
<keyword evidence="2" id="KW-0813">Transport</keyword>
<proteinExistence type="inferred from homology"/>
<dbReference type="GO" id="GO:0043215">
    <property type="term" value="P:daunorubicin transport"/>
    <property type="evidence" value="ECO:0007669"/>
    <property type="project" value="InterPro"/>
</dbReference>
<keyword evidence="6" id="KW-1278">Translocase</keyword>
<name>A0A1F6MDV1_9BACT</name>
<dbReference type="EMBL" id="MFPU01000022">
    <property type="protein sequence ID" value="OGH69816.1"/>
    <property type="molecule type" value="Genomic_DNA"/>
</dbReference>
<keyword evidence="7" id="KW-0472">Membrane</keyword>
<keyword evidence="3" id="KW-1003">Cell membrane</keyword>
<gene>
    <name evidence="10" type="ORF">A2754_02035</name>
</gene>
<dbReference type="InterPro" id="IPR017871">
    <property type="entry name" value="ABC_transporter-like_CS"/>
</dbReference>
<dbReference type="GO" id="GO:1900753">
    <property type="term" value="P:doxorubicin transport"/>
    <property type="evidence" value="ECO:0007669"/>
    <property type="project" value="InterPro"/>
</dbReference>
<protein>
    <submittedName>
        <fullName evidence="10">Daunorubicin/doxorubicin resistance ABC transporter ATP-binding protein DrrA</fullName>
    </submittedName>
</protein>
<dbReference type="PANTHER" id="PTHR42711:SF19">
    <property type="entry name" value="DOXORUBICIN RESISTANCE ATP-BINDING PROTEIN DRRA"/>
    <property type="match status" value="1"/>
</dbReference>
<comment type="caution">
    <text evidence="10">The sequence shown here is derived from an EMBL/GenBank/DDBJ whole genome shotgun (WGS) entry which is preliminary data.</text>
</comment>
<feature type="domain" description="ABC transporter" evidence="9">
    <location>
        <begin position="8"/>
        <end position="238"/>
    </location>
</feature>
<dbReference type="Proteomes" id="UP000177953">
    <property type="component" value="Unassembled WGS sequence"/>
</dbReference>
<evidence type="ECO:0000256" key="7">
    <source>
        <dbReference type="ARBA" id="ARBA00023136"/>
    </source>
</evidence>
<evidence type="ECO:0000256" key="6">
    <source>
        <dbReference type="ARBA" id="ARBA00022967"/>
    </source>
</evidence>
<comment type="subcellular location">
    <subcellularLocation>
        <location evidence="1">Cell membrane</location>
        <topology evidence="1">Peripheral membrane protein</topology>
        <orientation evidence="1">Cytoplasmic side</orientation>
    </subcellularLocation>
</comment>
<evidence type="ECO:0000313" key="10">
    <source>
        <dbReference type="EMBL" id="OGH69816.1"/>
    </source>
</evidence>
<evidence type="ECO:0000256" key="3">
    <source>
        <dbReference type="ARBA" id="ARBA00022475"/>
    </source>
</evidence>
<dbReference type="NCBIfam" id="TIGR01188">
    <property type="entry name" value="drrA"/>
    <property type="match status" value="1"/>
</dbReference>
<comment type="similarity">
    <text evidence="8">Belongs to the ABC transporter superfamily. Drug exporter-1 (DrugE1) (TC 3.A.1.105) family.</text>
</comment>
<dbReference type="InterPro" id="IPR003593">
    <property type="entry name" value="AAA+_ATPase"/>
</dbReference>
<dbReference type="PROSITE" id="PS50893">
    <property type="entry name" value="ABC_TRANSPORTER_2"/>
    <property type="match status" value="1"/>
</dbReference>
<dbReference type="GO" id="GO:0016887">
    <property type="term" value="F:ATP hydrolysis activity"/>
    <property type="evidence" value="ECO:0007669"/>
    <property type="project" value="InterPro"/>
</dbReference>
<evidence type="ECO:0000256" key="1">
    <source>
        <dbReference type="ARBA" id="ARBA00004413"/>
    </source>
</evidence>
<evidence type="ECO:0000259" key="9">
    <source>
        <dbReference type="PROSITE" id="PS50893"/>
    </source>
</evidence>
<dbReference type="InterPro" id="IPR005894">
    <property type="entry name" value="DrrA"/>
</dbReference>
<keyword evidence="5 10" id="KW-0067">ATP-binding</keyword>
<dbReference type="InterPro" id="IPR027417">
    <property type="entry name" value="P-loop_NTPase"/>
</dbReference>
<dbReference type="Pfam" id="PF00005">
    <property type="entry name" value="ABC_tran"/>
    <property type="match status" value="1"/>
</dbReference>
<dbReference type="GO" id="GO:0005524">
    <property type="term" value="F:ATP binding"/>
    <property type="evidence" value="ECO:0007669"/>
    <property type="project" value="UniProtKB-KW"/>
</dbReference>
<evidence type="ECO:0000313" key="11">
    <source>
        <dbReference type="Proteomes" id="UP000177953"/>
    </source>
</evidence>
<organism evidence="10 11">
    <name type="scientific">Candidatus Magasanikbacteria bacterium RIFCSPHIGHO2_01_FULL_47_8</name>
    <dbReference type="NCBI Taxonomy" id="1798673"/>
    <lineage>
        <taxon>Bacteria</taxon>
        <taxon>Candidatus Magasanikiibacteriota</taxon>
    </lineage>
</organism>
<reference evidence="10 11" key="1">
    <citation type="journal article" date="2016" name="Nat. Commun.">
        <title>Thousands of microbial genomes shed light on interconnected biogeochemical processes in an aquifer system.</title>
        <authorList>
            <person name="Anantharaman K."/>
            <person name="Brown C.T."/>
            <person name="Hug L.A."/>
            <person name="Sharon I."/>
            <person name="Castelle C.J."/>
            <person name="Probst A.J."/>
            <person name="Thomas B.C."/>
            <person name="Singh A."/>
            <person name="Wilkins M.J."/>
            <person name="Karaoz U."/>
            <person name="Brodie E.L."/>
            <person name="Williams K.H."/>
            <person name="Hubbard S.S."/>
            <person name="Banfield J.F."/>
        </authorList>
    </citation>
    <scope>NUCLEOTIDE SEQUENCE [LARGE SCALE GENOMIC DNA]</scope>
</reference>
<dbReference type="InterPro" id="IPR025302">
    <property type="entry name" value="DrrA1/2-like_C"/>
</dbReference>
<dbReference type="InterPro" id="IPR003439">
    <property type="entry name" value="ABC_transporter-like_ATP-bd"/>
</dbReference>
<dbReference type="PANTHER" id="PTHR42711">
    <property type="entry name" value="ABC TRANSPORTER ATP-BINDING PROTEIN"/>
    <property type="match status" value="1"/>
</dbReference>
<evidence type="ECO:0000256" key="5">
    <source>
        <dbReference type="ARBA" id="ARBA00022840"/>
    </source>
</evidence>
<sequence length="318" mass="34842">MSDHSNTIEVKGLVKSFKDVKVLEGIDLSVKRGTVLALLGPNGAGKTTTVRILSTLLKPDAGSVHVNGFDVIREPRQIRSLIGLTGQYAAVDEYLTGRENLEMMGRLYHMSRSDSKKRAEELLHQFNLVEASGRAVKTYSGGMRRRIDLAASIVAKPPILFLDEPTTGLDPRSRLAIWDVIQKLIDEGTTILLTTQYLEEADKLADQIAVIDHGKVIAYGTADQLKAGIGQERVELIIAAESSFEDAVRVVDGGKVRVNKEERSISLATDGSVREIKRILDAIYTANIEIDSMSVHKPTLDDVFLRLTGHEAATTINP</sequence>
<keyword evidence="4" id="KW-0547">Nucleotide-binding</keyword>
<dbReference type="SMART" id="SM00382">
    <property type="entry name" value="AAA"/>
    <property type="match status" value="1"/>
</dbReference>
<evidence type="ECO:0000256" key="2">
    <source>
        <dbReference type="ARBA" id="ARBA00022448"/>
    </source>
</evidence>
<dbReference type="Pfam" id="PF13732">
    <property type="entry name" value="DrrA1-3_C"/>
    <property type="match status" value="1"/>
</dbReference>
<dbReference type="Gene3D" id="3.40.50.300">
    <property type="entry name" value="P-loop containing nucleotide triphosphate hydrolases"/>
    <property type="match status" value="1"/>
</dbReference>
<dbReference type="SUPFAM" id="SSF52540">
    <property type="entry name" value="P-loop containing nucleoside triphosphate hydrolases"/>
    <property type="match status" value="1"/>
</dbReference>
<dbReference type="AlphaFoldDB" id="A0A1F6MDV1"/>
<evidence type="ECO:0000256" key="8">
    <source>
        <dbReference type="ARBA" id="ARBA00049985"/>
    </source>
</evidence>
<accession>A0A1F6MDV1</accession>
<evidence type="ECO:0000256" key="4">
    <source>
        <dbReference type="ARBA" id="ARBA00022741"/>
    </source>
</evidence>
<dbReference type="InterPro" id="IPR050763">
    <property type="entry name" value="ABC_transporter_ATP-binding"/>
</dbReference>
<dbReference type="PROSITE" id="PS00211">
    <property type="entry name" value="ABC_TRANSPORTER_1"/>
    <property type="match status" value="1"/>
</dbReference>
<dbReference type="FunFam" id="3.40.50.300:FF:000589">
    <property type="entry name" value="ABC transporter, ATP-binding subunit"/>
    <property type="match status" value="1"/>
</dbReference>